<name>A0A382DUL4_9ZZZZ</name>
<organism evidence="1">
    <name type="scientific">marine metagenome</name>
    <dbReference type="NCBI Taxonomy" id="408172"/>
    <lineage>
        <taxon>unclassified sequences</taxon>
        <taxon>metagenomes</taxon>
        <taxon>ecological metagenomes</taxon>
    </lineage>
</organism>
<gene>
    <name evidence="1" type="ORF">METZ01_LOCUS194932</name>
</gene>
<reference evidence="1" key="1">
    <citation type="submission" date="2018-05" db="EMBL/GenBank/DDBJ databases">
        <authorList>
            <person name="Lanie J.A."/>
            <person name="Ng W.-L."/>
            <person name="Kazmierczak K.M."/>
            <person name="Andrzejewski T.M."/>
            <person name="Davidsen T.M."/>
            <person name="Wayne K.J."/>
            <person name="Tettelin H."/>
            <person name="Glass J.I."/>
            <person name="Rusch D."/>
            <person name="Podicherti R."/>
            <person name="Tsui H.-C.T."/>
            <person name="Winkler M.E."/>
        </authorList>
    </citation>
    <scope>NUCLEOTIDE SEQUENCE</scope>
</reference>
<accession>A0A382DUL4</accession>
<evidence type="ECO:0000313" key="1">
    <source>
        <dbReference type="EMBL" id="SVB42078.1"/>
    </source>
</evidence>
<sequence length="73" mass="8566">MKIKNQSYHPHTFLNVFLNALECLKRRFTMNLYLPHPGSKVNGLEQPIHNWRVYCHLFNFPDGLGSGRKKGRV</sequence>
<dbReference type="AlphaFoldDB" id="A0A382DUL4"/>
<dbReference type="EMBL" id="UINC01041172">
    <property type="protein sequence ID" value="SVB42078.1"/>
    <property type="molecule type" value="Genomic_DNA"/>
</dbReference>
<protein>
    <submittedName>
        <fullName evidence="1">Uncharacterized protein</fullName>
    </submittedName>
</protein>
<proteinExistence type="predicted"/>